<evidence type="ECO:0000256" key="7">
    <source>
        <dbReference type="ARBA" id="ARBA00022741"/>
    </source>
</evidence>
<dbReference type="SMART" id="SM00388">
    <property type="entry name" value="HisKA"/>
    <property type="match status" value="1"/>
</dbReference>
<feature type="domain" description="Response regulatory" evidence="14">
    <location>
        <begin position="310"/>
        <end position="427"/>
    </location>
</feature>
<keyword evidence="16" id="KW-1185">Reference proteome</keyword>
<dbReference type="InterPro" id="IPR036890">
    <property type="entry name" value="HATPase_C_sf"/>
</dbReference>
<dbReference type="Pfam" id="PF00072">
    <property type="entry name" value="Response_reg"/>
    <property type="match status" value="1"/>
</dbReference>
<dbReference type="Pfam" id="PF02518">
    <property type="entry name" value="HATPase_c"/>
    <property type="match status" value="1"/>
</dbReference>
<dbReference type="CDD" id="cd17546">
    <property type="entry name" value="REC_hyHK_CKI1_RcsC-like"/>
    <property type="match status" value="1"/>
</dbReference>
<evidence type="ECO:0000256" key="9">
    <source>
        <dbReference type="ARBA" id="ARBA00022989"/>
    </source>
</evidence>
<dbReference type="InterPro" id="IPR001789">
    <property type="entry name" value="Sig_transdc_resp-reg_receiver"/>
</dbReference>
<evidence type="ECO:0000256" key="1">
    <source>
        <dbReference type="ARBA" id="ARBA00000085"/>
    </source>
</evidence>
<keyword evidence="4" id="KW-1003">Cell membrane</keyword>
<keyword evidence="8" id="KW-0067">ATP-binding</keyword>
<dbReference type="Gene3D" id="3.30.565.10">
    <property type="entry name" value="Histidine kinase-like ATPase, C-terminal domain"/>
    <property type="match status" value="1"/>
</dbReference>
<dbReference type="PROSITE" id="PS50110">
    <property type="entry name" value="RESPONSE_REGULATORY"/>
    <property type="match status" value="1"/>
</dbReference>
<name>A0A1I4JRV4_9RHOB</name>
<protein>
    <recommendedName>
        <fullName evidence="3">histidine kinase</fullName>
        <ecNumber evidence="3">2.7.13.3</ecNumber>
    </recommendedName>
</protein>
<gene>
    <name evidence="15" type="ORF">SAMN04488004_1432</name>
</gene>
<keyword evidence="15" id="KW-0808">Transferase</keyword>
<evidence type="ECO:0000256" key="6">
    <source>
        <dbReference type="ARBA" id="ARBA00022692"/>
    </source>
</evidence>
<keyword evidence="9" id="KW-1133">Transmembrane helix</keyword>
<reference evidence="15 16" key="1">
    <citation type="submission" date="2016-10" db="EMBL/GenBank/DDBJ databases">
        <authorList>
            <person name="de Groot N.N."/>
        </authorList>
    </citation>
    <scope>NUCLEOTIDE SEQUENCE [LARGE SCALE GENOMIC DNA]</scope>
    <source>
        <strain evidence="15 16">DSM 16199</strain>
    </source>
</reference>
<dbReference type="AlphaFoldDB" id="A0A1I4JRV4"/>
<dbReference type="GO" id="GO:0000155">
    <property type="term" value="F:phosphorelay sensor kinase activity"/>
    <property type="evidence" value="ECO:0007669"/>
    <property type="project" value="InterPro"/>
</dbReference>
<dbReference type="Gene3D" id="3.30.450.20">
    <property type="entry name" value="PAS domain"/>
    <property type="match status" value="1"/>
</dbReference>
<dbReference type="InterPro" id="IPR003661">
    <property type="entry name" value="HisK_dim/P_dom"/>
</dbReference>
<dbReference type="InterPro" id="IPR011006">
    <property type="entry name" value="CheY-like_superfamily"/>
</dbReference>
<dbReference type="PANTHER" id="PTHR45339:SF1">
    <property type="entry name" value="HYBRID SIGNAL TRANSDUCTION HISTIDINE KINASE J"/>
    <property type="match status" value="1"/>
</dbReference>
<dbReference type="SUPFAM" id="SSF55874">
    <property type="entry name" value="ATPase domain of HSP90 chaperone/DNA topoisomerase II/histidine kinase"/>
    <property type="match status" value="1"/>
</dbReference>
<dbReference type="InterPro" id="IPR036641">
    <property type="entry name" value="HPT_dom_sf"/>
</dbReference>
<keyword evidence="5 12" id="KW-0597">Phosphoprotein</keyword>
<dbReference type="Gene3D" id="3.40.50.2300">
    <property type="match status" value="1"/>
</dbReference>
<sequence length="551" mass="60196">MIDQTGRLFPVELSVTLAETTEGPIFVAYVRDITDKVQKEADILHARDQALQAYREKSRFFAVMSHEMRTPLNGLLSAIHLLDDGKLDAKRQGFLNAALTSGGILLGHINDVLTIESTEADTEDHRFHPCDIMSLTSSMVDLMRPLSEASGSTLHIDQVGLDDRLILTAPRSIQQIVLNLLSNATKFSPNADITLRAFYDTAVEGEVSLHLEVIDEGPGIPEDDIGRIFEDFVSLDNRYERRTSGTGLGLGIVKRLVDTLSGEIRCESEIGHGSRFIVDLPVTMVGETDIFNAAPQETCAAPKAPHVALNILVVDDNEINRSLLKEMLQRLGHTVVTADGGQTAIAFDKQKKFDTILMDISMPGINGIQATEAILNGDGLNKETPIIAVTAHAAQQERSRFQSAGMAAVLLKPLDSAALQAALAGTAAVGGFANDDLTSMMQPFIDEAQVAEISDLLGHDRFSDRIVDFIRYMDKEVPILIETESLETLQSRAHEFAGMCGMLGAKRLHGLLGDIETACKEGEDTVAHNAAQDIPSIWNCTRMEFIKRIKR</sequence>
<dbReference type="GO" id="GO:0005886">
    <property type="term" value="C:plasma membrane"/>
    <property type="evidence" value="ECO:0007669"/>
    <property type="project" value="UniProtKB-SubCell"/>
</dbReference>
<dbReference type="PRINTS" id="PR00344">
    <property type="entry name" value="BCTRLSENSOR"/>
</dbReference>
<keyword evidence="11" id="KW-0472">Membrane</keyword>
<keyword evidence="15" id="KW-0418">Kinase</keyword>
<evidence type="ECO:0000259" key="13">
    <source>
        <dbReference type="PROSITE" id="PS50109"/>
    </source>
</evidence>
<evidence type="ECO:0000256" key="12">
    <source>
        <dbReference type="PROSITE-ProRule" id="PRU00169"/>
    </source>
</evidence>
<dbReference type="SUPFAM" id="SSF52172">
    <property type="entry name" value="CheY-like"/>
    <property type="match status" value="1"/>
</dbReference>
<feature type="modified residue" description="4-aspartylphosphate" evidence="12">
    <location>
        <position position="359"/>
    </location>
</feature>
<dbReference type="Pfam" id="PF01627">
    <property type="entry name" value="Hpt"/>
    <property type="match status" value="1"/>
</dbReference>
<evidence type="ECO:0000259" key="14">
    <source>
        <dbReference type="PROSITE" id="PS50110"/>
    </source>
</evidence>
<evidence type="ECO:0000256" key="2">
    <source>
        <dbReference type="ARBA" id="ARBA00004651"/>
    </source>
</evidence>
<dbReference type="SMART" id="SM00387">
    <property type="entry name" value="HATPase_c"/>
    <property type="match status" value="1"/>
</dbReference>
<dbReference type="CDD" id="cd00082">
    <property type="entry name" value="HisKA"/>
    <property type="match status" value="1"/>
</dbReference>
<evidence type="ECO:0000256" key="5">
    <source>
        <dbReference type="ARBA" id="ARBA00022553"/>
    </source>
</evidence>
<dbReference type="Pfam" id="PF00512">
    <property type="entry name" value="HisKA"/>
    <property type="match status" value="1"/>
</dbReference>
<dbReference type="InterPro" id="IPR004358">
    <property type="entry name" value="Sig_transdc_His_kin-like_C"/>
</dbReference>
<keyword evidence="6" id="KW-0812">Transmembrane</keyword>
<dbReference type="Proteomes" id="UP000199550">
    <property type="component" value="Unassembled WGS sequence"/>
</dbReference>
<dbReference type="SUPFAM" id="SSF47226">
    <property type="entry name" value="Histidine-containing phosphotransfer domain, HPT domain"/>
    <property type="match status" value="1"/>
</dbReference>
<dbReference type="Gene3D" id="1.20.120.160">
    <property type="entry name" value="HPT domain"/>
    <property type="match status" value="1"/>
</dbReference>
<evidence type="ECO:0000256" key="10">
    <source>
        <dbReference type="ARBA" id="ARBA00023012"/>
    </source>
</evidence>
<keyword evidence="7" id="KW-0547">Nucleotide-binding</keyword>
<dbReference type="SMART" id="SM00448">
    <property type="entry name" value="REC"/>
    <property type="match status" value="1"/>
</dbReference>
<dbReference type="InterPro" id="IPR003594">
    <property type="entry name" value="HATPase_dom"/>
</dbReference>
<evidence type="ECO:0000313" key="16">
    <source>
        <dbReference type="Proteomes" id="UP000199550"/>
    </source>
</evidence>
<dbReference type="CDD" id="cd16922">
    <property type="entry name" value="HATPase_EvgS-ArcB-TorS-like"/>
    <property type="match status" value="1"/>
</dbReference>
<dbReference type="GO" id="GO:0005524">
    <property type="term" value="F:ATP binding"/>
    <property type="evidence" value="ECO:0007669"/>
    <property type="project" value="UniProtKB-KW"/>
</dbReference>
<dbReference type="EMBL" id="FOTF01000043">
    <property type="protein sequence ID" value="SFL68963.1"/>
    <property type="molecule type" value="Genomic_DNA"/>
</dbReference>
<dbReference type="PANTHER" id="PTHR45339">
    <property type="entry name" value="HYBRID SIGNAL TRANSDUCTION HISTIDINE KINASE J"/>
    <property type="match status" value="1"/>
</dbReference>
<dbReference type="InterPro" id="IPR008207">
    <property type="entry name" value="Sig_transdc_His_kin_Hpt_dom"/>
</dbReference>
<dbReference type="InterPro" id="IPR036097">
    <property type="entry name" value="HisK_dim/P_sf"/>
</dbReference>
<dbReference type="PROSITE" id="PS50109">
    <property type="entry name" value="HIS_KIN"/>
    <property type="match status" value="1"/>
</dbReference>
<evidence type="ECO:0000256" key="11">
    <source>
        <dbReference type="ARBA" id="ARBA00023136"/>
    </source>
</evidence>
<proteinExistence type="predicted"/>
<comment type="subcellular location">
    <subcellularLocation>
        <location evidence="2">Cell membrane</location>
        <topology evidence="2">Multi-pass membrane protein</topology>
    </subcellularLocation>
</comment>
<evidence type="ECO:0000313" key="15">
    <source>
        <dbReference type="EMBL" id="SFL68963.1"/>
    </source>
</evidence>
<evidence type="ECO:0000256" key="3">
    <source>
        <dbReference type="ARBA" id="ARBA00012438"/>
    </source>
</evidence>
<dbReference type="STRING" id="195913.SAMN04488004_1432"/>
<organism evidence="15 16">
    <name type="scientific">Loktanella salsilacus</name>
    <dbReference type="NCBI Taxonomy" id="195913"/>
    <lineage>
        <taxon>Bacteria</taxon>
        <taxon>Pseudomonadati</taxon>
        <taxon>Pseudomonadota</taxon>
        <taxon>Alphaproteobacteria</taxon>
        <taxon>Rhodobacterales</taxon>
        <taxon>Roseobacteraceae</taxon>
        <taxon>Loktanella</taxon>
    </lineage>
</organism>
<dbReference type="InterPro" id="IPR005467">
    <property type="entry name" value="His_kinase_dom"/>
</dbReference>
<keyword evidence="10" id="KW-0902">Two-component regulatory system</keyword>
<comment type="catalytic activity">
    <reaction evidence="1">
        <text>ATP + protein L-histidine = ADP + protein N-phospho-L-histidine.</text>
        <dbReference type="EC" id="2.7.13.3"/>
    </reaction>
</comment>
<evidence type="ECO:0000256" key="4">
    <source>
        <dbReference type="ARBA" id="ARBA00022475"/>
    </source>
</evidence>
<dbReference type="EC" id="2.7.13.3" evidence="3"/>
<feature type="domain" description="Histidine kinase" evidence="13">
    <location>
        <begin position="63"/>
        <end position="284"/>
    </location>
</feature>
<dbReference type="Gene3D" id="1.10.287.130">
    <property type="match status" value="1"/>
</dbReference>
<evidence type="ECO:0000256" key="8">
    <source>
        <dbReference type="ARBA" id="ARBA00022840"/>
    </source>
</evidence>
<accession>A0A1I4JRV4</accession>
<dbReference type="SUPFAM" id="SSF47384">
    <property type="entry name" value="Homodimeric domain of signal transducing histidine kinase"/>
    <property type="match status" value="1"/>
</dbReference>